<keyword evidence="1" id="KW-1133">Transmembrane helix</keyword>
<gene>
    <name evidence="2" type="ORF">TPC1_16353</name>
</gene>
<evidence type="ECO:0000256" key="1">
    <source>
        <dbReference type="SAM" id="Phobius"/>
    </source>
</evidence>
<evidence type="ECO:0000313" key="2">
    <source>
        <dbReference type="EMBL" id="JAP91884.1"/>
    </source>
</evidence>
<keyword evidence="1" id="KW-0812">Transmembrane</keyword>
<dbReference type="AlphaFoldDB" id="A0A146K7I1"/>
<keyword evidence="1" id="KW-0472">Membrane</keyword>
<protein>
    <submittedName>
        <fullName evidence="2">Cysteine rich protein</fullName>
    </submittedName>
</protein>
<name>A0A146K7I1_9EUKA</name>
<reference evidence="2" key="1">
    <citation type="submission" date="2015-07" db="EMBL/GenBank/DDBJ databases">
        <title>Adaptation to a free-living lifestyle via gene acquisitions in the diplomonad Trepomonas sp. PC1.</title>
        <authorList>
            <person name="Xu F."/>
            <person name="Jerlstrom-Hultqvist J."/>
            <person name="Kolisko M."/>
            <person name="Simpson A.G.B."/>
            <person name="Roger A.J."/>
            <person name="Svard S.G."/>
            <person name="Andersson J.O."/>
        </authorList>
    </citation>
    <scope>NUCLEOTIDE SEQUENCE</scope>
    <source>
        <strain evidence="2">PC1</strain>
    </source>
</reference>
<sequence length="125" mass="13450">MQAYPQPQMQAFQQPQIQAYPQQAQQIIYQPVVQVTTLNNGFLTCGDVFCNCVKPNFDACEGCCGCLTACGAGSGLVWGTSCYGCQKADCCSVCCAGCAMYYTSWFFFGILSGCIVGCKMMGCIQ</sequence>
<proteinExistence type="predicted"/>
<feature type="transmembrane region" description="Helical" evidence="1">
    <location>
        <begin position="99"/>
        <end position="118"/>
    </location>
</feature>
<dbReference type="EMBL" id="GDID01004722">
    <property type="protein sequence ID" value="JAP91884.1"/>
    <property type="molecule type" value="Transcribed_RNA"/>
</dbReference>
<organism evidence="2">
    <name type="scientific">Trepomonas sp. PC1</name>
    <dbReference type="NCBI Taxonomy" id="1076344"/>
    <lineage>
        <taxon>Eukaryota</taxon>
        <taxon>Metamonada</taxon>
        <taxon>Diplomonadida</taxon>
        <taxon>Hexamitidae</taxon>
        <taxon>Hexamitinae</taxon>
        <taxon>Trepomonas</taxon>
    </lineage>
</organism>
<accession>A0A146K7I1</accession>